<sequence>MLGAEIEQETEEHWIAVSDLMSGLMMLFLLISVMYLVIVERKNDEIERVVVLYEDLREELYEDLLAEFDEDLPLWGAELGEDLKFRFTNTSLLFEEGESDLKAEFSAILSDFFPRYSAILTSEEYRDDILELRIEGHTSSSWSFAADSDEAYMRNMALSQERTRTTLGFLFALETVAHEKSWLRERMTANGLSSSQLILQEDGLEDAERSRRVEFVVITDAEKRLSTILEEIR</sequence>
<keyword evidence="1 2" id="KW-0472">Membrane</keyword>
<proteinExistence type="predicted"/>
<evidence type="ECO:0000256" key="2">
    <source>
        <dbReference type="SAM" id="Phobius"/>
    </source>
</evidence>
<dbReference type="InterPro" id="IPR006665">
    <property type="entry name" value="OmpA-like"/>
</dbReference>
<dbReference type="InterPro" id="IPR036737">
    <property type="entry name" value="OmpA-like_sf"/>
</dbReference>
<dbReference type="PANTHER" id="PTHR30329:SF21">
    <property type="entry name" value="LIPOPROTEIN YIAD-RELATED"/>
    <property type="match status" value="1"/>
</dbReference>
<evidence type="ECO:0000313" key="5">
    <source>
        <dbReference type="Proteomes" id="UP000218767"/>
    </source>
</evidence>
<evidence type="ECO:0000256" key="1">
    <source>
        <dbReference type="PROSITE-ProRule" id="PRU00473"/>
    </source>
</evidence>
<dbReference type="SUPFAM" id="SSF103088">
    <property type="entry name" value="OmpA-like"/>
    <property type="match status" value="1"/>
</dbReference>
<name>A0A2A4X6Q0_9GAMM</name>
<organism evidence="4 5">
    <name type="scientific">SAR86 cluster bacterium</name>
    <dbReference type="NCBI Taxonomy" id="2030880"/>
    <lineage>
        <taxon>Bacteria</taxon>
        <taxon>Pseudomonadati</taxon>
        <taxon>Pseudomonadota</taxon>
        <taxon>Gammaproteobacteria</taxon>
        <taxon>SAR86 cluster</taxon>
    </lineage>
</organism>
<dbReference type="Gene3D" id="3.30.1330.60">
    <property type="entry name" value="OmpA-like domain"/>
    <property type="match status" value="1"/>
</dbReference>
<feature type="transmembrane region" description="Helical" evidence="2">
    <location>
        <begin position="20"/>
        <end position="38"/>
    </location>
</feature>
<feature type="domain" description="OmpA-like" evidence="3">
    <location>
        <begin position="81"/>
        <end position="221"/>
    </location>
</feature>
<dbReference type="Proteomes" id="UP000218767">
    <property type="component" value="Unassembled WGS sequence"/>
</dbReference>
<dbReference type="PANTHER" id="PTHR30329">
    <property type="entry name" value="STATOR ELEMENT OF FLAGELLAR MOTOR COMPLEX"/>
    <property type="match status" value="1"/>
</dbReference>
<dbReference type="AlphaFoldDB" id="A0A2A4X6Q0"/>
<protein>
    <submittedName>
        <fullName evidence="4">Cell envelope biogenesis protein OmpA</fullName>
    </submittedName>
</protein>
<keyword evidence="2" id="KW-1133">Transmembrane helix</keyword>
<dbReference type="EMBL" id="NVUL01000043">
    <property type="protein sequence ID" value="PCI77717.1"/>
    <property type="molecule type" value="Genomic_DNA"/>
</dbReference>
<reference evidence="5" key="1">
    <citation type="submission" date="2017-08" db="EMBL/GenBank/DDBJ databases">
        <title>A dynamic microbial community with high functional redundancy inhabits the cold, oxic subseafloor aquifer.</title>
        <authorList>
            <person name="Tully B.J."/>
            <person name="Wheat C.G."/>
            <person name="Glazer B.T."/>
            <person name="Huber J.A."/>
        </authorList>
    </citation>
    <scope>NUCLEOTIDE SEQUENCE [LARGE SCALE GENOMIC DNA]</scope>
</reference>
<dbReference type="InterPro" id="IPR050330">
    <property type="entry name" value="Bact_OuterMem_StrucFunc"/>
</dbReference>
<gene>
    <name evidence="4" type="ORF">COB20_07310</name>
</gene>
<evidence type="ECO:0000313" key="4">
    <source>
        <dbReference type="EMBL" id="PCI77717.1"/>
    </source>
</evidence>
<dbReference type="PROSITE" id="PS51123">
    <property type="entry name" value="OMPA_2"/>
    <property type="match status" value="1"/>
</dbReference>
<keyword evidence="2" id="KW-0812">Transmembrane</keyword>
<comment type="caution">
    <text evidence="4">The sequence shown here is derived from an EMBL/GenBank/DDBJ whole genome shotgun (WGS) entry which is preliminary data.</text>
</comment>
<dbReference type="GO" id="GO:0016020">
    <property type="term" value="C:membrane"/>
    <property type="evidence" value="ECO:0007669"/>
    <property type="project" value="UniProtKB-UniRule"/>
</dbReference>
<accession>A0A2A4X6Q0</accession>
<evidence type="ECO:0000259" key="3">
    <source>
        <dbReference type="PROSITE" id="PS51123"/>
    </source>
</evidence>